<dbReference type="CDD" id="cd03130">
    <property type="entry name" value="GATase1_CobB"/>
    <property type="match status" value="1"/>
</dbReference>
<dbReference type="Gene3D" id="3.40.50.300">
    <property type="entry name" value="P-loop containing nucleotide triphosphate hydrolases"/>
    <property type="match status" value="2"/>
</dbReference>
<comment type="similarity">
    <text evidence="8">Belongs to the CobB/CbiA family.</text>
</comment>
<comment type="pathway">
    <text evidence="8">Cofactor biosynthesis; adenosylcobalamin biosynthesis; cob(II)yrinate a,c-diamide from sirohydrochlorin (anaerobic route): step 10/10.</text>
</comment>
<organism evidence="11 12">
    <name type="scientific">Methanocorpusculum petauri</name>
    <dbReference type="NCBI Taxonomy" id="3002863"/>
    <lineage>
        <taxon>Archaea</taxon>
        <taxon>Methanobacteriati</taxon>
        <taxon>Methanobacteriota</taxon>
        <taxon>Stenosarchaea group</taxon>
        <taxon>Methanomicrobia</taxon>
        <taxon>Methanomicrobiales</taxon>
        <taxon>Methanocorpusculaceae</taxon>
        <taxon>Methanocorpusculum</taxon>
    </lineage>
</organism>
<gene>
    <name evidence="8" type="primary">cbiA</name>
    <name evidence="8" type="synonym">cfbB</name>
    <name evidence="11" type="ORF">O0S10_10000</name>
</gene>
<feature type="domain" description="CobB/CobQ-like glutamine amidotransferase" evidence="10">
    <location>
        <begin position="239"/>
        <end position="428"/>
    </location>
</feature>
<dbReference type="NCBIfam" id="NF002204">
    <property type="entry name" value="PRK01077.1"/>
    <property type="match status" value="1"/>
</dbReference>
<accession>A0ABT4IIH6</accession>
<evidence type="ECO:0000256" key="1">
    <source>
        <dbReference type="ARBA" id="ARBA00001946"/>
    </source>
</evidence>
<comment type="miscellaneous">
    <text evidence="8">The a and c carboxylates of cobyrinate and Ni-sirohydrochlorin are activated for nucleophilic attack via formation of a phosphorylated intermediate by ATP. CbiA catalyzes first the amidation of the c-carboxylate, and then that of the a-carboxylate.</text>
</comment>
<evidence type="ECO:0000313" key="12">
    <source>
        <dbReference type="Proteomes" id="UP001141422"/>
    </source>
</evidence>
<dbReference type="Gene3D" id="3.40.50.880">
    <property type="match status" value="1"/>
</dbReference>
<comment type="domain">
    <text evidence="8">Comprises of two domains. The C-terminal domain contains the binding site for glutamine and catalyzes the hydrolysis of this substrate to glutamate and ammonia. The N-terminal domain is anticipated to bind ATP, and cobyrinate or Ni-sirohydrochlorin, and catalyzes the ultimate synthesis of the diamide product. The ammonia produced via the glutaminase domain is probably translocated to the adjacent domain via a molecular tunnel, where it reacts with an activated intermediate.</text>
</comment>
<feature type="domain" description="CobQ/CobB/MinD/ParA nucleotide binding" evidence="9">
    <location>
        <begin position="6"/>
        <end position="182"/>
    </location>
</feature>
<comment type="catalytic activity">
    <reaction evidence="8">
        <text>Ni-sirohydrochlorin + 2 L-glutamine + 2 ATP + 2 H2O = Ni-sirohydrochlorin a,c-diamide + 2 L-glutamate + 2 ADP + 2 phosphate + 2 H(+)</text>
        <dbReference type="Rhea" id="RHEA:52896"/>
        <dbReference type="ChEBI" id="CHEBI:15377"/>
        <dbReference type="ChEBI" id="CHEBI:15378"/>
        <dbReference type="ChEBI" id="CHEBI:29985"/>
        <dbReference type="ChEBI" id="CHEBI:30616"/>
        <dbReference type="ChEBI" id="CHEBI:43474"/>
        <dbReference type="ChEBI" id="CHEBI:58359"/>
        <dbReference type="ChEBI" id="CHEBI:136841"/>
        <dbReference type="ChEBI" id="CHEBI:136887"/>
        <dbReference type="ChEBI" id="CHEBI:456216"/>
        <dbReference type="EC" id="6.3.5.12"/>
    </reaction>
</comment>
<keyword evidence="4 8" id="KW-0547">Nucleotide-binding</keyword>
<proteinExistence type="inferred from homology"/>
<keyword evidence="8" id="KW-0484">Methanogenesis</keyword>
<comment type="function">
    <text evidence="8">Catalyzes the ATP-dependent amidation of the two carboxylate groups at positions a and c of cobyrinate, using either L-glutamine or ammonia as the nitrogen source. Involved in the biosynthesis of the unique nickel-containing tetrapyrrole coenzyme F430, the prosthetic group of methyl-coenzyme M reductase (MCR), which plays a key role in methanogenesis and anaerobic methane oxidation. Catalyzes the ATP-dependent amidation of the two carboxylate groups at positions a and c of Ni-sirohydrochlorin, using L-glutamine or ammonia as the nitrogen source.</text>
</comment>
<dbReference type="InterPro" id="IPR004484">
    <property type="entry name" value="CbiA/CobB_synth"/>
</dbReference>
<evidence type="ECO:0000259" key="10">
    <source>
        <dbReference type="Pfam" id="PF07685"/>
    </source>
</evidence>
<evidence type="ECO:0000256" key="4">
    <source>
        <dbReference type="ARBA" id="ARBA00022741"/>
    </source>
</evidence>
<dbReference type="InterPro" id="IPR002586">
    <property type="entry name" value="CobQ/CobB/MinD/ParA_Nub-bd_dom"/>
</dbReference>
<dbReference type="InterPro" id="IPR011698">
    <property type="entry name" value="GATase_3"/>
</dbReference>
<keyword evidence="6 8" id="KW-0460">Magnesium</keyword>
<dbReference type="EC" id="6.3.5.12" evidence="8"/>
<evidence type="ECO:0000256" key="8">
    <source>
        <dbReference type="HAMAP-Rule" id="MF_00027"/>
    </source>
</evidence>
<keyword evidence="2 8" id="KW-0169">Cobalamin biosynthesis</keyword>
<evidence type="ECO:0000256" key="5">
    <source>
        <dbReference type="ARBA" id="ARBA00022840"/>
    </source>
</evidence>
<dbReference type="SUPFAM" id="SSF52317">
    <property type="entry name" value="Class I glutamine amidotransferase-like"/>
    <property type="match status" value="1"/>
</dbReference>
<comment type="caution">
    <text evidence="11">The sequence shown here is derived from an EMBL/GenBank/DDBJ whole genome shotgun (WGS) entry which is preliminary data.</text>
</comment>
<dbReference type="NCBIfam" id="TIGR00379">
    <property type="entry name" value="cobB"/>
    <property type="match status" value="1"/>
</dbReference>
<dbReference type="InterPro" id="IPR029062">
    <property type="entry name" value="Class_I_gatase-like"/>
</dbReference>
<reference evidence="11" key="1">
    <citation type="submission" date="2022-12" db="EMBL/GenBank/DDBJ databases">
        <title>Isolation and characterisation of novel Methanocorpusculum spp. from native Australian herbivores indicates the genus is ancestrally host-associated.</title>
        <authorList>
            <person name="Volmer J.G."/>
            <person name="Soo R.M."/>
            <person name="Evans P.N."/>
            <person name="Hoedt E.C."/>
            <person name="Astorga Alsina A.L."/>
            <person name="Woodcroft B.J."/>
            <person name="Tyson G.W."/>
            <person name="Hugenholtz P."/>
            <person name="Morrison M."/>
        </authorList>
    </citation>
    <scope>NUCLEOTIDE SEQUENCE</scope>
    <source>
        <strain evidence="11">MG</strain>
    </source>
</reference>
<dbReference type="Proteomes" id="UP001141422">
    <property type="component" value="Unassembled WGS sequence"/>
</dbReference>
<dbReference type="PROSITE" id="PS51274">
    <property type="entry name" value="GATASE_COBBQ"/>
    <property type="match status" value="1"/>
</dbReference>
<feature type="active site" description="Nucleophile" evidence="8">
    <location>
        <position position="319"/>
    </location>
</feature>
<protein>
    <recommendedName>
        <fullName evidence="8">Cobyrinate a,c-diamide synthase</fullName>
        <ecNumber evidence="8">6.3.5.11</ecNumber>
    </recommendedName>
    <alternativeName>
        <fullName evidence="8">Cobyrinic acid a,c-diamide synthetase</fullName>
    </alternativeName>
    <alternativeName>
        <fullName evidence="8">Ni-sirohydrochlorin a,c-diamide synthase</fullName>
        <ecNumber evidence="8">6.3.5.12</ecNumber>
    </alternativeName>
    <alternativeName>
        <fullName evidence="8">Ni-sirohydrochlorin a,c-diamide synthetase</fullName>
    </alternativeName>
</protein>
<keyword evidence="3 8" id="KW-0436">Ligase</keyword>
<evidence type="ECO:0000256" key="3">
    <source>
        <dbReference type="ARBA" id="ARBA00022598"/>
    </source>
</evidence>
<dbReference type="EMBL" id="JAPTGB010000029">
    <property type="protein sequence ID" value="MCZ0861546.1"/>
    <property type="molecule type" value="Genomic_DNA"/>
</dbReference>
<dbReference type="EC" id="6.3.5.11" evidence="8"/>
<evidence type="ECO:0000259" key="9">
    <source>
        <dbReference type="Pfam" id="PF01656"/>
    </source>
</evidence>
<dbReference type="InterPro" id="IPR027417">
    <property type="entry name" value="P-loop_NTPase"/>
</dbReference>
<evidence type="ECO:0000256" key="2">
    <source>
        <dbReference type="ARBA" id="ARBA00022573"/>
    </source>
</evidence>
<evidence type="ECO:0000313" key="11">
    <source>
        <dbReference type="EMBL" id="MCZ0861546.1"/>
    </source>
</evidence>
<comment type="catalytic activity">
    <reaction evidence="8">
        <text>cob(II)yrinate + 2 L-glutamine + 2 ATP + 2 H2O = cob(II)yrinate a,c diamide + 2 L-glutamate + 2 ADP + 2 phosphate + 2 H(+)</text>
        <dbReference type="Rhea" id="RHEA:26289"/>
        <dbReference type="ChEBI" id="CHEBI:15377"/>
        <dbReference type="ChEBI" id="CHEBI:15378"/>
        <dbReference type="ChEBI" id="CHEBI:29985"/>
        <dbReference type="ChEBI" id="CHEBI:30616"/>
        <dbReference type="ChEBI" id="CHEBI:43474"/>
        <dbReference type="ChEBI" id="CHEBI:58359"/>
        <dbReference type="ChEBI" id="CHEBI:58537"/>
        <dbReference type="ChEBI" id="CHEBI:58894"/>
        <dbReference type="ChEBI" id="CHEBI:456216"/>
        <dbReference type="EC" id="6.3.5.11"/>
    </reaction>
</comment>
<dbReference type="Pfam" id="PF07685">
    <property type="entry name" value="GATase_3"/>
    <property type="match status" value="1"/>
</dbReference>
<evidence type="ECO:0000256" key="7">
    <source>
        <dbReference type="ARBA" id="ARBA00022962"/>
    </source>
</evidence>
<dbReference type="PANTHER" id="PTHR43873:SF1">
    <property type="entry name" value="COBYRINATE A,C-DIAMIDE SYNTHASE"/>
    <property type="match status" value="1"/>
</dbReference>
<evidence type="ECO:0000256" key="6">
    <source>
        <dbReference type="ARBA" id="ARBA00022842"/>
    </source>
</evidence>
<keyword evidence="12" id="KW-1185">Reference proteome</keyword>
<name>A0ABT4IIH6_9EURY</name>
<comment type="cofactor">
    <cofactor evidence="1 8">
        <name>Mg(2+)</name>
        <dbReference type="ChEBI" id="CHEBI:18420"/>
    </cofactor>
</comment>
<dbReference type="CDD" id="cd05388">
    <property type="entry name" value="CobB_N"/>
    <property type="match status" value="1"/>
</dbReference>
<keyword evidence="7 8" id="KW-0315">Glutamine amidotransferase</keyword>
<dbReference type="HAMAP" id="MF_00027">
    <property type="entry name" value="CobB_CbiA"/>
    <property type="match status" value="1"/>
</dbReference>
<keyword evidence="5 8" id="KW-0067">ATP-binding</keyword>
<feature type="site" description="Increases nucleophilicity of active site Cys" evidence="8">
    <location>
        <position position="422"/>
    </location>
</feature>
<dbReference type="PANTHER" id="PTHR43873">
    <property type="entry name" value="COBYRINATE A,C-DIAMIDE SYNTHASE"/>
    <property type="match status" value="1"/>
</dbReference>
<sequence>MNIPRIVIAGTHSGCGKTTTASGIMTALVARGLTVQPFKVGPDFIDPSHHTIVCGRESRNLDPFMMGDDGVRDCFVRACKGADIAVIEGVMGLYDGVDGSDCSSTAHVARLLDAPIILVADIKGMSRSVAALIKGYTEYDPRLRFAGIIMTKGGSDRHKVMTTGELTTPLLGWMPRSDALAVESRHLGLLMGEEDSRMQLIGTFIEEHCDLDAILTAAGTASPVPDAARLSHSRDPHTTIAVAMDAAFCFYYRDNFDYLRAAGAELIFFSPIADPLPQADAYYFGGGYPEIHAKALAASPCKPGLLRAAETDLPIFGECGGLMWLSRSITTADGITHPMTGLLDADAVMEKRFVALNYVIGTTTADSPVFPSEMHFRGHEFHYSRTIPDSDIRYLYSLQRGTGIANGQDGICAGSVLGGYTHIYFGKTAADAFCKQLTRQ</sequence>
<dbReference type="Pfam" id="PF01656">
    <property type="entry name" value="CbiA"/>
    <property type="match status" value="1"/>
</dbReference>
<dbReference type="SUPFAM" id="SSF52540">
    <property type="entry name" value="P-loop containing nucleoside triphosphate hydrolases"/>
    <property type="match status" value="1"/>
</dbReference>
<dbReference type="RefSeq" id="WP_268925737.1">
    <property type="nucleotide sequence ID" value="NZ_JAPTGB010000029.1"/>
</dbReference>